<dbReference type="RefSeq" id="WP_125757528.1">
    <property type="nucleotide sequence ID" value="NZ_JBHTOK010000062.1"/>
</dbReference>
<keyword evidence="3" id="KW-1185">Reference proteome</keyword>
<feature type="transmembrane region" description="Helical" evidence="1">
    <location>
        <begin position="296"/>
        <end position="320"/>
    </location>
</feature>
<feature type="transmembrane region" description="Helical" evidence="1">
    <location>
        <begin position="149"/>
        <end position="167"/>
    </location>
</feature>
<feature type="transmembrane region" description="Helical" evidence="1">
    <location>
        <begin position="90"/>
        <end position="107"/>
    </location>
</feature>
<dbReference type="InterPro" id="IPR051088">
    <property type="entry name" value="PTS_Sugar-EIIC/EIIB"/>
</dbReference>
<dbReference type="EMBL" id="JBHTOK010000062">
    <property type="protein sequence ID" value="MFD1441181.1"/>
    <property type="molecule type" value="Genomic_DNA"/>
</dbReference>
<dbReference type="Proteomes" id="UP001597212">
    <property type="component" value="Unassembled WGS sequence"/>
</dbReference>
<feature type="transmembrane region" description="Helical" evidence="1">
    <location>
        <begin position="62"/>
        <end position="83"/>
    </location>
</feature>
<evidence type="ECO:0008006" key="4">
    <source>
        <dbReference type="Google" id="ProtNLM"/>
    </source>
</evidence>
<keyword evidence="1" id="KW-0472">Membrane</keyword>
<evidence type="ECO:0000313" key="2">
    <source>
        <dbReference type="EMBL" id="MFD1441181.1"/>
    </source>
</evidence>
<dbReference type="PANTHER" id="PTHR33989">
    <property type="match status" value="1"/>
</dbReference>
<evidence type="ECO:0000256" key="1">
    <source>
        <dbReference type="SAM" id="Phobius"/>
    </source>
</evidence>
<evidence type="ECO:0000313" key="3">
    <source>
        <dbReference type="Proteomes" id="UP001597212"/>
    </source>
</evidence>
<sequence length="376" mass="40263">MSWATKLESTRVLRSLREALKTLRPVLVIAAVTQAVNLSVVVKDGFFAQIYHLRWPRFLPVLLSNLTTVLWGSLALMVAGLMVAELGHRYLALTVIGVLSFMALATADPTRTLSWPHLGPSALLLAVVVAPPVAWLFDHAKNDHWAATWLIGLVLFGLVIGAGGRLLANHLSWSWLTLPDLLVLPANLALTWLGLPPLLAPLTNFAMSPEAAANLNAALAHPSLSTIPYRFTTGTIFAPFANMGGTGSMLALVLALALVNRRVAVPELVTATVNLPLLTLLSTPVILDLRMLIPFFLAPLASSGIAALALWLHLMPPVVYPVPPSTPAPLFAFLGTNGNWSALVVSLLCLAASVAIYYPFVQGLTQEAKADAKMVR</sequence>
<proteinExistence type="predicted"/>
<comment type="caution">
    <text evidence="2">The sequence shown here is derived from an EMBL/GenBank/DDBJ whole genome shotgun (WGS) entry which is preliminary data.</text>
</comment>
<feature type="transmembrane region" description="Helical" evidence="1">
    <location>
        <begin position="119"/>
        <end position="137"/>
    </location>
</feature>
<feature type="transmembrane region" description="Helical" evidence="1">
    <location>
        <begin position="21"/>
        <end position="42"/>
    </location>
</feature>
<name>A0ABW4CWW0_9LACO</name>
<feature type="transmembrane region" description="Helical" evidence="1">
    <location>
        <begin position="271"/>
        <end position="289"/>
    </location>
</feature>
<dbReference type="PANTHER" id="PTHR33989:SF4">
    <property type="entry name" value="PTS SYSTEM N,N'-DIACETYLCHITOBIOSE-SPECIFIC EIIC COMPONENT"/>
    <property type="match status" value="1"/>
</dbReference>
<feature type="transmembrane region" description="Helical" evidence="1">
    <location>
        <begin position="340"/>
        <end position="360"/>
    </location>
</feature>
<protein>
    <recommendedName>
        <fullName evidence="4">Permease IIC component</fullName>
    </recommendedName>
</protein>
<organism evidence="2 3">
    <name type="scientific">Lacticaseibacillus hegangensis</name>
    <dbReference type="NCBI Taxonomy" id="2486010"/>
    <lineage>
        <taxon>Bacteria</taxon>
        <taxon>Bacillati</taxon>
        <taxon>Bacillota</taxon>
        <taxon>Bacilli</taxon>
        <taxon>Lactobacillales</taxon>
        <taxon>Lactobacillaceae</taxon>
        <taxon>Lacticaseibacillus</taxon>
    </lineage>
</organism>
<feature type="transmembrane region" description="Helical" evidence="1">
    <location>
        <begin position="236"/>
        <end position="259"/>
    </location>
</feature>
<feature type="transmembrane region" description="Helical" evidence="1">
    <location>
        <begin position="173"/>
        <end position="195"/>
    </location>
</feature>
<accession>A0ABW4CWW0</accession>
<gene>
    <name evidence="2" type="ORF">ACFQ5K_07325</name>
</gene>
<keyword evidence="1" id="KW-0812">Transmembrane</keyword>
<reference evidence="3" key="1">
    <citation type="journal article" date="2019" name="Int. J. Syst. Evol. Microbiol.">
        <title>The Global Catalogue of Microorganisms (GCM) 10K type strain sequencing project: providing services to taxonomists for standard genome sequencing and annotation.</title>
        <authorList>
            <consortium name="The Broad Institute Genomics Platform"/>
            <consortium name="The Broad Institute Genome Sequencing Center for Infectious Disease"/>
            <person name="Wu L."/>
            <person name="Ma J."/>
        </authorList>
    </citation>
    <scope>NUCLEOTIDE SEQUENCE [LARGE SCALE GENOMIC DNA]</scope>
    <source>
        <strain evidence="3">CCM 8912</strain>
    </source>
</reference>
<keyword evidence="1" id="KW-1133">Transmembrane helix</keyword>